<proteinExistence type="inferred from homology"/>
<dbReference type="CDD" id="cd05284">
    <property type="entry name" value="arabinose_DH_like"/>
    <property type="match status" value="1"/>
</dbReference>
<dbReference type="SUPFAM" id="SSF51735">
    <property type="entry name" value="NAD(P)-binding Rossmann-fold domains"/>
    <property type="match status" value="1"/>
</dbReference>
<name>A0A3N6MM36_NATCH</name>
<evidence type="ECO:0000256" key="5">
    <source>
        <dbReference type="ARBA" id="ARBA00023002"/>
    </source>
</evidence>
<evidence type="ECO:0000256" key="4">
    <source>
        <dbReference type="ARBA" id="ARBA00022833"/>
    </source>
</evidence>
<feature type="domain" description="Alcohol dehydrogenase-like N-terminal" evidence="8">
    <location>
        <begin position="30"/>
        <end position="141"/>
    </location>
</feature>
<evidence type="ECO:0000313" key="10">
    <source>
        <dbReference type="Proteomes" id="UP000281431"/>
    </source>
</evidence>
<dbReference type="PANTHER" id="PTHR42940">
    <property type="entry name" value="ALCOHOL DEHYDROGENASE 1-RELATED"/>
    <property type="match status" value="1"/>
</dbReference>
<gene>
    <name evidence="9" type="ORF">EA472_04680</name>
</gene>
<dbReference type="InterPro" id="IPR002328">
    <property type="entry name" value="ADH_Zn_CS"/>
</dbReference>
<keyword evidence="3 6" id="KW-0479">Metal-binding</keyword>
<reference evidence="9 10" key="1">
    <citation type="submission" date="2018-10" db="EMBL/GenBank/DDBJ databases">
        <title>Natrarchaeobius chitinivorans gen. nov., sp. nov., and Natrarchaeobius haloalkaliphilus sp. nov., alkaliphilic, chitin-utilizing haloarchaea from hypersaline alkaline lakes.</title>
        <authorList>
            <person name="Sorokin D.Y."/>
            <person name="Elcheninov A.G."/>
            <person name="Kostrikina N.A."/>
            <person name="Bale N.J."/>
            <person name="Sinninghe Damste J.S."/>
            <person name="Khijniak T.V."/>
            <person name="Kublanov I.V."/>
            <person name="Toshchakov S.V."/>
        </authorList>
    </citation>
    <scope>NUCLEOTIDE SEQUENCE [LARGE SCALE GENOMIC DNA]</scope>
    <source>
        <strain evidence="9 10">AArcht7</strain>
    </source>
</reference>
<dbReference type="Pfam" id="PF08240">
    <property type="entry name" value="ADH_N"/>
    <property type="match status" value="1"/>
</dbReference>
<dbReference type="PANTHER" id="PTHR42940:SF8">
    <property type="entry name" value="VACUOLAR PROTEIN SORTING-ASSOCIATED PROTEIN 11"/>
    <property type="match status" value="1"/>
</dbReference>
<accession>A0A3N6MM36</accession>
<dbReference type="AlphaFoldDB" id="A0A3N6MM36"/>
<dbReference type="InterPro" id="IPR036291">
    <property type="entry name" value="NAD(P)-bd_dom_sf"/>
</dbReference>
<dbReference type="Proteomes" id="UP000281431">
    <property type="component" value="Unassembled WGS sequence"/>
</dbReference>
<dbReference type="GO" id="GO:0016616">
    <property type="term" value="F:oxidoreductase activity, acting on the CH-OH group of donors, NAD or NADP as acceptor"/>
    <property type="evidence" value="ECO:0007669"/>
    <property type="project" value="UniProtKB-ARBA"/>
</dbReference>
<evidence type="ECO:0000256" key="6">
    <source>
        <dbReference type="RuleBase" id="RU361277"/>
    </source>
</evidence>
<comment type="similarity">
    <text evidence="2 6">Belongs to the zinc-containing alcohol dehydrogenase family.</text>
</comment>
<dbReference type="GO" id="GO:0044281">
    <property type="term" value="P:small molecule metabolic process"/>
    <property type="evidence" value="ECO:0007669"/>
    <property type="project" value="UniProtKB-ARBA"/>
</dbReference>
<keyword evidence="5" id="KW-0560">Oxidoreductase</keyword>
<evidence type="ECO:0000259" key="8">
    <source>
        <dbReference type="Pfam" id="PF08240"/>
    </source>
</evidence>
<feature type="domain" description="Alcohol dehydrogenase-like C-terminal" evidence="7">
    <location>
        <begin position="182"/>
        <end position="309"/>
    </location>
</feature>
<dbReference type="GO" id="GO:0030554">
    <property type="term" value="F:adenyl nucleotide binding"/>
    <property type="evidence" value="ECO:0007669"/>
    <property type="project" value="UniProtKB-ARBA"/>
</dbReference>
<dbReference type="Pfam" id="PF00107">
    <property type="entry name" value="ADH_zinc_N"/>
    <property type="match status" value="1"/>
</dbReference>
<keyword evidence="4 6" id="KW-0862">Zinc</keyword>
<evidence type="ECO:0000313" key="9">
    <source>
        <dbReference type="EMBL" id="RQH02595.1"/>
    </source>
</evidence>
<dbReference type="Gene3D" id="3.40.50.720">
    <property type="entry name" value="NAD(P)-binding Rossmann-like Domain"/>
    <property type="match status" value="1"/>
</dbReference>
<dbReference type="GO" id="GO:0008270">
    <property type="term" value="F:zinc ion binding"/>
    <property type="evidence" value="ECO:0007669"/>
    <property type="project" value="InterPro"/>
</dbReference>
<dbReference type="GO" id="GO:0043168">
    <property type="term" value="F:anion binding"/>
    <property type="evidence" value="ECO:0007669"/>
    <property type="project" value="UniProtKB-ARBA"/>
</dbReference>
<organism evidence="9 10">
    <name type="scientific">Natrarchaeobius chitinivorans</name>
    <dbReference type="NCBI Taxonomy" id="1679083"/>
    <lineage>
        <taxon>Archaea</taxon>
        <taxon>Methanobacteriati</taxon>
        <taxon>Methanobacteriota</taxon>
        <taxon>Stenosarchaea group</taxon>
        <taxon>Halobacteria</taxon>
        <taxon>Halobacteriales</taxon>
        <taxon>Natrialbaceae</taxon>
        <taxon>Natrarchaeobius</taxon>
    </lineage>
</organism>
<dbReference type="InterPro" id="IPR013154">
    <property type="entry name" value="ADH-like_N"/>
</dbReference>
<comment type="caution">
    <text evidence="9">The sequence shown here is derived from an EMBL/GenBank/DDBJ whole genome shotgun (WGS) entry which is preliminary data.</text>
</comment>
<dbReference type="EMBL" id="REFZ01000002">
    <property type="protein sequence ID" value="RQH02595.1"/>
    <property type="molecule type" value="Genomic_DNA"/>
</dbReference>
<evidence type="ECO:0000256" key="3">
    <source>
        <dbReference type="ARBA" id="ARBA00022723"/>
    </source>
</evidence>
<evidence type="ECO:0000259" key="7">
    <source>
        <dbReference type="Pfam" id="PF00107"/>
    </source>
</evidence>
<protein>
    <submittedName>
        <fullName evidence="9">NAD(P)-dependent alcohol dehydrogenase</fullName>
    </submittedName>
</protein>
<keyword evidence="10" id="KW-1185">Reference proteome</keyword>
<dbReference type="OrthoDB" id="75495at2157"/>
<dbReference type="InterPro" id="IPR011032">
    <property type="entry name" value="GroES-like_sf"/>
</dbReference>
<dbReference type="PROSITE" id="PS00059">
    <property type="entry name" value="ADH_ZINC"/>
    <property type="match status" value="1"/>
</dbReference>
<dbReference type="InterPro" id="IPR013149">
    <property type="entry name" value="ADH-like_C"/>
</dbReference>
<evidence type="ECO:0000256" key="1">
    <source>
        <dbReference type="ARBA" id="ARBA00001947"/>
    </source>
</evidence>
<dbReference type="SUPFAM" id="SSF50129">
    <property type="entry name" value="GroES-like"/>
    <property type="match status" value="1"/>
</dbReference>
<dbReference type="Gene3D" id="3.90.180.10">
    <property type="entry name" value="Medium-chain alcohol dehydrogenases, catalytic domain"/>
    <property type="match status" value="1"/>
</dbReference>
<evidence type="ECO:0000256" key="2">
    <source>
        <dbReference type="ARBA" id="ARBA00008072"/>
    </source>
</evidence>
<comment type="cofactor">
    <cofactor evidence="1 6">
        <name>Zn(2+)</name>
        <dbReference type="ChEBI" id="CHEBI:29105"/>
    </cofactor>
</comment>
<sequence>MRAARLHEYTSDLESAFTIEEIDSPEITAPDDVVVDVEAAGWCHTDNHIVEGEMADVTSVSLPYTPGHENAGVVAATGSEVTEVVPGDAVIVHPPISCGTCRACRLGEDMHCPDHQFVGLDRDGGFAEELKTKERSVIKLESLDPVQAAPHADAGLTAYRAIKNAAGDLVAGDYAVLVGIGGLGHIGLQALHAISPAKTIAVDVKDEALSLAESVGATHTVNAADEDAVAVVDDLTDGVGARKVVDFVGSDETLQYAPAMLRTGGDHHVVGYAGELTVPAQALVGMEIDFRGTLVGSYTELQELITLAEEGLITVETSTHDLEEINGIARRLHDGEIEGRAIFTP</sequence>